<evidence type="ECO:0000259" key="10">
    <source>
        <dbReference type="PROSITE" id="PS51012"/>
    </source>
</evidence>
<proteinExistence type="inferred from homology"/>
<keyword evidence="3" id="KW-0813">Transport</keyword>
<keyword evidence="4" id="KW-1003">Cell membrane</keyword>
<dbReference type="GO" id="GO:0140359">
    <property type="term" value="F:ABC-type transporter activity"/>
    <property type="evidence" value="ECO:0007669"/>
    <property type="project" value="InterPro"/>
</dbReference>
<dbReference type="InterPro" id="IPR047817">
    <property type="entry name" value="ABC2_TM_bact-type"/>
</dbReference>
<dbReference type="KEGG" id="dvm:DvMF_2155"/>
<evidence type="ECO:0000256" key="7">
    <source>
        <dbReference type="ARBA" id="ARBA00023136"/>
    </source>
</evidence>
<dbReference type="InterPro" id="IPR013525">
    <property type="entry name" value="ABC2_TM"/>
</dbReference>
<feature type="transmembrane region" description="Helical" evidence="9">
    <location>
        <begin position="240"/>
        <end position="264"/>
    </location>
</feature>
<keyword evidence="5 9" id="KW-0812">Transmembrane</keyword>
<reference evidence="11" key="1">
    <citation type="submission" date="2008-10" db="EMBL/GenBank/DDBJ databases">
        <title>Complete sequence of Desulfovibrio vulgaris str. 'Miyazaki F'.</title>
        <authorList>
            <person name="Lucas S."/>
            <person name="Copeland A."/>
            <person name="Lapidus A."/>
            <person name="Glavina del Rio T."/>
            <person name="Dalin E."/>
            <person name="Tice H."/>
            <person name="Bruce D."/>
            <person name="Goodwin L."/>
            <person name="Pitluck S."/>
            <person name="Sims D."/>
            <person name="Brettin T."/>
            <person name="Detter J.C."/>
            <person name="Han C."/>
            <person name="Larimer F."/>
            <person name="Land M."/>
            <person name="Hauser L."/>
            <person name="Kyrpides N."/>
            <person name="Mikhailova N."/>
            <person name="Hazen T.C."/>
            <person name="Richardson P."/>
        </authorList>
    </citation>
    <scope>NUCLEOTIDE SEQUENCE</scope>
    <source>
        <strain evidence="11">Miyazaki F</strain>
    </source>
</reference>
<dbReference type="eggNOG" id="COG0842">
    <property type="taxonomic scope" value="Bacteria"/>
</dbReference>
<dbReference type="GO" id="GO:0005886">
    <property type="term" value="C:plasma membrane"/>
    <property type="evidence" value="ECO:0007669"/>
    <property type="project" value="UniProtKB-SubCell"/>
</dbReference>
<accession>B8DQH9</accession>
<feature type="compositionally biased region" description="Low complexity" evidence="8">
    <location>
        <begin position="163"/>
        <end position="172"/>
    </location>
</feature>
<evidence type="ECO:0000256" key="9">
    <source>
        <dbReference type="SAM" id="Phobius"/>
    </source>
</evidence>
<dbReference type="PROSITE" id="PS51012">
    <property type="entry name" value="ABC_TM2"/>
    <property type="match status" value="1"/>
</dbReference>
<feature type="domain" description="ABC transmembrane type-2" evidence="10">
    <location>
        <begin position="199"/>
        <end position="433"/>
    </location>
</feature>
<feature type="region of interest" description="Disordered" evidence="8">
    <location>
        <begin position="151"/>
        <end position="172"/>
    </location>
</feature>
<comment type="similarity">
    <text evidence="2">Belongs to the ABC-2 integral membrane protein family.</text>
</comment>
<evidence type="ECO:0000256" key="1">
    <source>
        <dbReference type="ARBA" id="ARBA00004651"/>
    </source>
</evidence>
<keyword evidence="6 9" id="KW-1133">Transmembrane helix</keyword>
<name>B8DQH9_NITV9</name>
<dbReference type="HOGENOM" id="CLU_039483_8_3_7"/>
<dbReference type="STRING" id="883.DvMF_2155"/>
<evidence type="ECO:0000313" key="11">
    <source>
        <dbReference type="EMBL" id="ACL09098.1"/>
    </source>
</evidence>
<comment type="subcellular location">
    <subcellularLocation>
        <location evidence="1">Cell membrane</location>
        <topology evidence="1">Multi-pass membrane protein</topology>
    </subcellularLocation>
</comment>
<dbReference type="PANTHER" id="PTHR30294">
    <property type="entry name" value="MEMBRANE COMPONENT OF ABC TRANSPORTER YHHJ-RELATED"/>
    <property type="match status" value="1"/>
</dbReference>
<dbReference type="AlphaFoldDB" id="B8DQH9"/>
<keyword evidence="7 9" id="KW-0472">Membrane</keyword>
<feature type="transmembrane region" description="Helical" evidence="9">
    <location>
        <begin position="320"/>
        <end position="341"/>
    </location>
</feature>
<evidence type="ECO:0000256" key="6">
    <source>
        <dbReference type="ARBA" id="ARBA00022989"/>
    </source>
</evidence>
<organism evidence="11">
    <name type="scientific">Nitratidesulfovibrio vulgaris (strain DSM 19637 / Miyazaki F)</name>
    <name type="common">Desulfovibrio vulgaris</name>
    <dbReference type="NCBI Taxonomy" id="883"/>
    <lineage>
        <taxon>Bacteria</taxon>
        <taxon>Pseudomonadati</taxon>
        <taxon>Thermodesulfobacteriota</taxon>
        <taxon>Desulfovibrionia</taxon>
        <taxon>Desulfovibrionales</taxon>
        <taxon>Desulfovibrionaceae</taxon>
        <taxon>Nitratidesulfovibrio</taxon>
    </lineage>
</organism>
<evidence type="ECO:0000256" key="3">
    <source>
        <dbReference type="ARBA" id="ARBA00022448"/>
    </source>
</evidence>
<dbReference type="PANTHER" id="PTHR30294:SF44">
    <property type="entry name" value="MULTIDRUG ABC TRANSPORTER PERMEASE YBHR-RELATED"/>
    <property type="match status" value="1"/>
</dbReference>
<protein>
    <submittedName>
        <fullName evidence="11">ABC-2 type transporter</fullName>
    </submittedName>
</protein>
<evidence type="ECO:0000256" key="4">
    <source>
        <dbReference type="ARBA" id="ARBA00022475"/>
    </source>
</evidence>
<feature type="transmembrane region" description="Helical" evidence="9">
    <location>
        <begin position="285"/>
        <end position="314"/>
    </location>
</feature>
<dbReference type="EMBL" id="CP001197">
    <property type="protein sequence ID" value="ACL09098.1"/>
    <property type="molecule type" value="Genomic_DNA"/>
</dbReference>
<feature type="transmembrane region" description="Helical" evidence="9">
    <location>
        <begin position="353"/>
        <end position="373"/>
    </location>
</feature>
<feature type="region of interest" description="Disordered" evidence="8">
    <location>
        <begin position="1"/>
        <end position="24"/>
    </location>
</feature>
<sequence length="435" mass="46666">MHDRTTASPPARTSSQPDRYDRHSAQSGPLALLHRLLALIAKEFLTLLKDPKSRTVVILPPLLQTIIFGYAATFDLVDVPCAIYDEDRSAASRELAARVAGSPTFRVVEYLHRDADMARLLDAGQVRLVLRIGQGFERALTLRGGVGQPAAADAGSGMEPSGTAATSTIPAPAPSVAPSQAVVQAVADGRNSNTAGLALNYMASIVDDFGARYVAAHGGQPRPSTLLTRAWHNPNLLSRWFFVPGIVVMVTMVVTLIITALSVAREREQGTFDQMLVTPYRPTELLIGKAAPGFLVGLFEASLIVAMAVLWFGVPLRGSLLTLYAGLVLFLFSVVGIGLMISSLSVTMQQGLLGMFLFTMPAAILSGFATPIANMAEPVQWLTLVNPMRYILIVVRGVFLEGADLTLLAPQLWPLALIGAVCMAAAGWLFRHRIQ</sequence>
<dbReference type="Pfam" id="PF12698">
    <property type="entry name" value="ABC2_membrane_3"/>
    <property type="match status" value="1"/>
</dbReference>
<evidence type="ECO:0000256" key="2">
    <source>
        <dbReference type="ARBA" id="ARBA00007783"/>
    </source>
</evidence>
<feature type="transmembrane region" description="Helical" evidence="9">
    <location>
        <begin position="412"/>
        <end position="430"/>
    </location>
</feature>
<dbReference type="OrthoDB" id="9808686at2"/>
<feature type="compositionally biased region" description="Polar residues" evidence="8">
    <location>
        <begin position="1"/>
        <end position="17"/>
    </location>
</feature>
<dbReference type="InterPro" id="IPR051449">
    <property type="entry name" value="ABC-2_transporter_component"/>
</dbReference>
<gene>
    <name evidence="11" type="ordered locus">DvMF_2155</name>
</gene>
<evidence type="ECO:0000256" key="5">
    <source>
        <dbReference type="ARBA" id="ARBA00022692"/>
    </source>
</evidence>
<evidence type="ECO:0000256" key="8">
    <source>
        <dbReference type="SAM" id="MobiDB-lite"/>
    </source>
</evidence>